<protein>
    <submittedName>
        <fullName evidence="3">Uncharacterized protein</fullName>
    </submittedName>
</protein>
<evidence type="ECO:0000313" key="4">
    <source>
        <dbReference type="Proteomes" id="UP000001628"/>
    </source>
</evidence>
<dbReference type="HOGENOM" id="CLU_836700_0_0_1"/>
<dbReference type="InParanoid" id="C1GAT5"/>
<dbReference type="GeneID" id="22583510"/>
<keyword evidence="1" id="KW-0472">Membrane</keyword>
<feature type="chain" id="PRO_5002909732" evidence="2">
    <location>
        <begin position="25"/>
        <end position="321"/>
    </location>
</feature>
<sequence>MMLLSQTLLLSFIATSCLIHPTTARTNSQAAFSPIGTGCCPPGPEFPGATSHPNATGTFPIVGLYLDDSAVIAKITSNTNNASLSLRAPRNWTWSTSVMEVRLGNSGANLSATNQIFTLDIPIDEDIYNKKHQRNVCVLLLEMITVNQNDPGRCENIFTRRKVEGMRAEFVRRVEEMREFDEDFSPCAGMGGTSWQEIISSYHRGNSTLAARNTSVAAQYQSSTSSHPSADTSAYDTALVRTQPIFLLGYSVDPTVLAGPAIVKRELVETRLSCVRVREVAKGSRGQMSGAGSSVGGLLMTVMGKGVVGVWFGVWVGLLVF</sequence>
<evidence type="ECO:0000256" key="1">
    <source>
        <dbReference type="SAM" id="Phobius"/>
    </source>
</evidence>
<evidence type="ECO:0000256" key="2">
    <source>
        <dbReference type="SAM" id="SignalP"/>
    </source>
</evidence>
<dbReference type="AlphaFoldDB" id="C1GAT5"/>
<dbReference type="STRING" id="502780.C1GAT5"/>
<keyword evidence="1" id="KW-0812">Transmembrane</keyword>
<accession>C1GAT5</accession>
<keyword evidence="2" id="KW-0732">Signal</keyword>
<name>C1GAT5_PARBD</name>
<feature type="transmembrane region" description="Helical" evidence="1">
    <location>
        <begin position="295"/>
        <end position="320"/>
    </location>
</feature>
<feature type="signal peptide" evidence="2">
    <location>
        <begin position="1"/>
        <end position="24"/>
    </location>
</feature>
<dbReference type="VEuPathDB" id="FungiDB:PADG_04371"/>
<dbReference type="KEGG" id="pbn:PADG_04371"/>
<dbReference type="OMA" id="CENIFTR"/>
<dbReference type="eggNOG" id="ENOG502T4EY">
    <property type="taxonomic scope" value="Eukaryota"/>
</dbReference>
<dbReference type="RefSeq" id="XP_010759435.1">
    <property type="nucleotide sequence ID" value="XM_010761133.1"/>
</dbReference>
<dbReference type="Proteomes" id="UP000001628">
    <property type="component" value="Unassembled WGS sequence"/>
</dbReference>
<dbReference type="EMBL" id="KN275960">
    <property type="protein sequence ID" value="EEH48287.2"/>
    <property type="molecule type" value="Genomic_DNA"/>
</dbReference>
<organism evidence="3 4">
    <name type="scientific">Paracoccidioides brasiliensis (strain Pb18)</name>
    <dbReference type="NCBI Taxonomy" id="502780"/>
    <lineage>
        <taxon>Eukaryota</taxon>
        <taxon>Fungi</taxon>
        <taxon>Dikarya</taxon>
        <taxon>Ascomycota</taxon>
        <taxon>Pezizomycotina</taxon>
        <taxon>Eurotiomycetes</taxon>
        <taxon>Eurotiomycetidae</taxon>
        <taxon>Onygenales</taxon>
        <taxon>Ajellomycetaceae</taxon>
        <taxon>Paracoccidioides</taxon>
    </lineage>
</organism>
<proteinExistence type="predicted"/>
<dbReference type="OrthoDB" id="4177125at2759"/>
<reference evidence="3 4" key="1">
    <citation type="journal article" date="2011" name="PLoS Genet.">
        <title>Comparative genomic analysis of human fungal pathogens causing paracoccidioidomycosis.</title>
        <authorList>
            <person name="Desjardins C.A."/>
            <person name="Champion M.D."/>
            <person name="Holder J.W."/>
            <person name="Muszewska A."/>
            <person name="Goldberg J."/>
            <person name="Bailao A.M."/>
            <person name="Brigido M.M."/>
            <person name="Ferreira M.E."/>
            <person name="Garcia A.M."/>
            <person name="Grynberg M."/>
            <person name="Gujja S."/>
            <person name="Heiman D.I."/>
            <person name="Henn M.R."/>
            <person name="Kodira C.D."/>
            <person name="Leon-Narvaez H."/>
            <person name="Longo L.V."/>
            <person name="Ma L.J."/>
            <person name="Malavazi I."/>
            <person name="Matsuo A.L."/>
            <person name="Morais F.V."/>
            <person name="Pereira M."/>
            <person name="Rodriguez-Brito S."/>
            <person name="Sakthikumar S."/>
            <person name="Salem-Izacc S.M."/>
            <person name="Sykes S.M."/>
            <person name="Teixeira M.M."/>
            <person name="Vallejo M.C."/>
            <person name="Walter M.E."/>
            <person name="Yandava C."/>
            <person name="Young S."/>
            <person name="Zeng Q."/>
            <person name="Zucker J."/>
            <person name="Felipe M.S."/>
            <person name="Goldman G.H."/>
            <person name="Haas B.J."/>
            <person name="McEwen J.G."/>
            <person name="Nino-Vega G."/>
            <person name="Puccia R."/>
            <person name="San-Blas G."/>
            <person name="Soares C.M."/>
            <person name="Birren B.W."/>
            <person name="Cuomo C.A."/>
        </authorList>
    </citation>
    <scope>NUCLEOTIDE SEQUENCE [LARGE SCALE GENOMIC DNA]</scope>
    <source>
        <strain evidence="3 4">Pb18</strain>
    </source>
</reference>
<gene>
    <name evidence="3" type="ORF">PADG_04371</name>
</gene>
<evidence type="ECO:0000313" key="3">
    <source>
        <dbReference type="EMBL" id="EEH48287.2"/>
    </source>
</evidence>
<keyword evidence="4" id="KW-1185">Reference proteome</keyword>
<keyword evidence="1" id="KW-1133">Transmembrane helix</keyword>